<dbReference type="SUPFAM" id="SSF48484">
    <property type="entry name" value="Lipoxigenase"/>
    <property type="match status" value="1"/>
</dbReference>
<evidence type="ECO:0000256" key="11">
    <source>
        <dbReference type="RuleBase" id="RU003974"/>
    </source>
</evidence>
<evidence type="ECO:0000256" key="3">
    <source>
        <dbReference type="ARBA" id="ARBA00009419"/>
    </source>
</evidence>
<evidence type="ECO:0000256" key="5">
    <source>
        <dbReference type="ARBA" id="ARBA00022723"/>
    </source>
</evidence>
<feature type="binding site" evidence="10">
    <location>
        <position position="396"/>
    </location>
    <ligand>
        <name>Fe cation</name>
        <dbReference type="ChEBI" id="CHEBI:24875"/>
        <note>catalytic</note>
    </ligand>
</feature>
<dbReference type="GO" id="GO:0016853">
    <property type="term" value="F:isomerase activity"/>
    <property type="evidence" value="ECO:0007669"/>
    <property type="project" value="UniProtKB-KW"/>
</dbReference>
<keyword evidence="8 10" id="KW-0408">Iron</keyword>
<evidence type="ECO:0000256" key="9">
    <source>
        <dbReference type="ARBA" id="ARBA00023098"/>
    </source>
</evidence>
<dbReference type="PRINTS" id="PR00467">
    <property type="entry name" value="MAMLPOXGNASE"/>
</dbReference>
<dbReference type="Gene3D" id="3.10.450.60">
    <property type="match status" value="1"/>
</dbReference>
<feature type="domain" description="Lipoxygenase" evidence="13">
    <location>
        <begin position="130"/>
        <end position="700"/>
    </location>
</feature>
<dbReference type="PRINTS" id="PR00087">
    <property type="entry name" value="LIPOXYGENASE"/>
</dbReference>
<evidence type="ECO:0000256" key="7">
    <source>
        <dbReference type="ARBA" id="ARBA00023002"/>
    </source>
</evidence>
<name>A0AAD1S2W6_PELCU</name>
<protein>
    <submittedName>
        <fullName evidence="14">Hydroperoxide isomerase ALOXE3-like</fullName>
    </submittedName>
</protein>
<keyword evidence="9" id="KW-0443">Lipid metabolism</keyword>
<evidence type="ECO:0000256" key="4">
    <source>
        <dbReference type="ARBA" id="ARBA00022490"/>
    </source>
</evidence>
<dbReference type="PANTHER" id="PTHR11771">
    <property type="entry name" value="LIPOXYGENASE"/>
    <property type="match status" value="1"/>
</dbReference>
<comment type="subcellular location">
    <subcellularLocation>
        <location evidence="1">Cytoplasm</location>
    </subcellularLocation>
</comment>
<keyword evidence="7 11" id="KW-0560">Oxidoreductase</keyword>
<accession>A0AAD1S2W6</accession>
<gene>
    <name evidence="14" type="ORF">PECUL_23A033322</name>
</gene>
<dbReference type="PROSITE" id="PS51393">
    <property type="entry name" value="LIPOXYGENASE_3"/>
    <property type="match status" value="1"/>
</dbReference>
<dbReference type="InterPro" id="IPR013819">
    <property type="entry name" value="LipOase_C"/>
</dbReference>
<evidence type="ECO:0000313" key="14">
    <source>
        <dbReference type="EMBL" id="CAH2286081.1"/>
    </source>
</evidence>
<comment type="similarity">
    <text evidence="3 11">Belongs to the lipoxygenase family.</text>
</comment>
<keyword evidence="14" id="KW-0413">Isomerase</keyword>
<comment type="pathway">
    <text evidence="2">Lipid metabolism.</text>
</comment>
<evidence type="ECO:0000256" key="10">
    <source>
        <dbReference type="PIRSR" id="PIRSR601885-1"/>
    </source>
</evidence>
<keyword evidence="6 11" id="KW-0223">Dioxygenase</keyword>
<dbReference type="PROSITE" id="PS00711">
    <property type="entry name" value="LIPOXYGENASE_1"/>
    <property type="match status" value="1"/>
</dbReference>
<evidence type="ECO:0000256" key="8">
    <source>
        <dbReference type="ARBA" id="ARBA00023004"/>
    </source>
</evidence>
<dbReference type="GO" id="GO:0016702">
    <property type="term" value="F:oxidoreductase activity, acting on single donors with incorporation of molecular oxygen, incorporation of two atoms of oxygen"/>
    <property type="evidence" value="ECO:0007669"/>
    <property type="project" value="InterPro"/>
</dbReference>
<reference evidence="14" key="1">
    <citation type="submission" date="2022-03" db="EMBL/GenBank/DDBJ databases">
        <authorList>
            <person name="Alioto T."/>
            <person name="Alioto T."/>
            <person name="Gomez Garrido J."/>
        </authorList>
    </citation>
    <scope>NUCLEOTIDE SEQUENCE</scope>
</reference>
<dbReference type="GO" id="GO:0005506">
    <property type="term" value="F:iron ion binding"/>
    <property type="evidence" value="ECO:0007669"/>
    <property type="project" value="InterPro"/>
</dbReference>
<feature type="non-terminal residue" evidence="14">
    <location>
        <position position="1"/>
    </location>
</feature>
<dbReference type="EMBL" id="OW240915">
    <property type="protein sequence ID" value="CAH2286081.1"/>
    <property type="molecule type" value="Genomic_DNA"/>
</dbReference>
<dbReference type="GO" id="GO:0034440">
    <property type="term" value="P:lipid oxidation"/>
    <property type="evidence" value="ECO:0007669"/>
    <property type="project" value="InterPro"/>
</dbReference>
<keyword evidence="5 10" id="KW-0479">Metal-binding</keyword>
<evidence type="ECO:0000256" key="6">
    <source>
        <dbReference type="ARBA" id="ARBA00022964"/>
    </source>
</evidence>
<evidence type="ECO:0000259" key="13">
    <source>
        <dbReference type="PROSITE" id="PS51393"/>
    </source>
</evidence>
<keyword evidence="15" id="KW-1185">Reference proteome</keyword>
<feature type="binding site" evidence="10">
    <location>
        <position position="576"/>
    </location>
    <ligand>
        <name>Fe cation</name>
        <dbReference type="ChEBI" id="CHEBI:24875"/>
        <note>catalytic</note>
    </ligand>
</feature>
<comment type="cofactor">
    <cofactor evidence="10">
        <name>Fe cation</name>
        <dbReference type="ChEBI" id="CHEBI:24875"/>
    </cofactor>
    <text evidence="10">Binds 1 Fe cation per subunit.</text>
</comment>
<dbReference type="InterPro" id="IPR000907">
    <property type="entry name" value="LipOase"/>
</dbReference>
<keyword evidence="4" id="KW-0963">Cytoplasm</keyword>
<organism evidence="14 15">
    <name type="scientific">Pelobates cultripes</name>
    <name type="common">Western spadefoot toad</name>
    <dbReference type="NCBI Taxonomy" id="61616"/>
    <lineage>
        <taxon>Eukaryota</taxon>
        <taxon>Metazoa</taxon>
        <taxon>Chordata</taxon>
        <taxon>Craniata</taxon>
        <taxon>Vertebrata</taxon>
        <taxon>Euteleostomi</taxon>
        <taxon>Amphibia</taxon>
        <taxon>Batrachia</taxon>
        <taxon>Anura</taxon>
        <taxon>Pelobatoidea</taxon>
        <taxon>Pelobatidae</taxon>
        <taxon>Pelobates</taxon>
    </lineage>
</organism>
<proteinExistence type="inferred from homology"/>
<evidence type="ECO:0000313" key="15">
    <source>
        <dbReference type="Proteomes" id="UP001295444"/>
    </source>
</evidence>
<dbReference type="AlphaFoldDB" id="A0AAD1S2W6"/>
<dbReference type="InterPro" id="IPR001885">
    <property type="entry name" value="LipOase_mml"/>
</dbReference>
<feature type="binding site" evidence="10">
    <location>
        <position position="401"/>
    </location>
    <ligand>
        <name>Fe cation</name>
        <dbReference type="ChEBI" id="CHEBI:24875"/>
        <note>catalytic</note>
    </ligand>
</feature>
<dbReference type="GO" id="GO:0005737">
    <property type="term" value="C:cytoplasm"/>
    <property type="evidence" value="ECO:0007669"/>
    <property type="project" value="UniProtKB-SubCell"/>
</dbReference>
<evidence type="ECO:0000256" key="1">
    <source>
        <dbReference type="ARBA" id="ARBA00004496"/>
    </source>
</evidence>
<evidence type="ECO:0000256" key="2">
    <source>
        <dbReference type="ARBA" id="ARBA00005189"/>
    </source>
</evidence>
<dbReference type="FunFam" id="1.20.245.10:FF:000001">
    <property type="entry name" value="Arachidonate 5-lipoxygenase a"/>
    <property type="match status" value="1"/>
</dbReference>
<dbReference type="Gene3D" id="1.20.245.10">
    <property type="entry name" value="Lipoxygenase-1, Domain 5"/>
    <property type="match status" value="1"/>
</dbReference>
<evidence type="ECO:0000256" key="12">
    <source>
        <dbReference type="SAM" id="MobiDB-lite"/>
    </source>
</evidence>
<sequence length="700" mass="78575">LYTLLLEATKSASIITKNAMSVTGAKSQWGTKRKTQDDWGIPFSSRSAPPSSKGGISVTGDLYQAEGIEKYPLLHLFRTDPFELSTVLVETPWCVHSVTVIGPSGKTNRFPCYLEFYGFTILEIPEGKGIILKDDVNPVILQQRKVELERNRELYNWKNLLRGELEQISSHSSVQIQSRQTEPFKISHAVEIDLGPGGKYPGKKSTSFGYTVASTYLDTELEDFIKCEDAWTDLNDIKKVLCFEKAHNSEMVSQMWKEDTFFGYQYLNGPNPVTIQQCLQIPDIFPVDEEMVVASLGTSTNLQTELENGNIFLADYKILDGVPTNTINGKPQYLTAPLCLLWKDSKDQLSPIAIQLGQTPGPNNPIFLSSDPEWDWTLAKIWVRNSDFQVHEIGTHLLRTHLLAEVFNIATARQLPMGHPLYKLIVPHLRYTLEINVLARIQLIGPGGLFDEAFVTGNGGVPVLLKKAMDELTYTCLCLPDDIKERGMESVPNYYYREDGMKVWLAVESLVSGIVNYYYKDDDMVSKDPELQAWVEEIFTKGFLGCTSTGVPSSLGTRAELIKYLTMVIFTCSGQHAAVNSGQFDFFSWLPNGPSSMRKPPPPVKGAATYQTLLDALPEVNTTTNAMAVEWLLSHEPEDKRPLGNFQNERFTEETPQAIIKEFQENLEGISKQIQERNSTIQGLTYLYLDPKNIESSVSI</sequence>
<dbReference type="Proteomes" id="UP001295444">
    <property type="component" value="Chromosome 04"/>
</dbReference>
<dbReference type="InterPro" id="IPR020833">
    <property type="entry name" value="LipOase_Fe_BS"/>
</dbReference>
<dbReference type="Pfam" id="PF00305">
    <property type="entry name" value="Lipoxygenase"/>
    <property type="match status" value="1"/>
</dbReference>
<feature type="region of interest" description="Disordered" evidence="12">
    <location>
        <begin position="27"/>
        <end position="56"/>
    </location>
</feature>
<feature type="binding site" evidence="10">
    <location>
        <position position="700"/>
    </location>
    <ligand>
        <name>Fe cation</name>
        <dbReference type="ChEBI" id="CHEBI:24875"/>
        <note>catalytic</note>
    </ligand>
</feature>
<dbReference type="InterPro" id="IPR036226">
    <property type="entry name" value="LipOase_C_sf"/>
</dbReference>